<dbReference type="SUPFAM" id="SSF53218">
    <property type="entry name" value="Molybdenum cofactor biosynthesis proteins"/>
    <property type="match status" value="1"/>
</dbReference>
<dbReference type="InterPro" id="IPR050101">
    <property type="entry name" value="CinA"/>
</dbReference>
<dbReference type="Gene3D" id="3.40.980.10">
    <property type="entry name" value="MoaB/Mog-like domain"/>
    <property type="match status" value="1"/>
</dbReference>
<feature type="domain" description="MoaB/Mog" evidence="1">
    <location>
        <begin position="40"/>
        <end position="202"/>
    </location>
</feature>
<sequence length="282" mass="30086">MGRIDKARSGLLGSFSSRRGVGRSRQAERHVATDRIYTAGLLVIGDEILSGRTQDKNIAQVGSWLNLQGIRLREVRVVPDVIEEIAGAVNALRTRYDYLFTTGGIGPTHDDITVDAIAHALGVPVVVHPAARATLEAYYETRGGLTEARLRMARVPEGADLIENALSGAPGIKAGNIFIMAGVPHIAVLMMEALSGTLEGGKPLISRTVGGIVPESEVAEILRQVEAAYEGCQIGSYPFFREGKVGANFVIRSTDEAELDACEAELIARLEADGRTLVKGGI</sequence>
<dbReference type="AlphaFoldDB" id="A0A2P7QLF5"/>
<dbReference type="SMART" id="SM00852">
    <property type="entry name" value="MoCF_biosynth"/>
    <property type="match status" value="1"/>
</dbReference>
<dbReference type="EMBL" id="PXYI01000005">
    <property type="protein sequence ID" value="PSJ38798.1"/>
    <property type="molecule type" value="Genomic_DNA"/>
</dbReference>
<organism evidence="2 3">
    <name type="scientific">Allosphingosinicella deserti</name>
    <dbReference type="NCBI Taxonomy" id="2116704"/>
    <lineage>
        <taxon>Bacteria</taxon>
        <taxon>Pseudomonadati</taxon>
        <taxon>Pseudomonadota</taxon>
        <taxon>Alphaproteobacteria</taxon>
        <taxon>Sphingomonadales</taxon>
        <taxon>Sphingomonadaceae</taxon>
        <taxon>Allosphingosinicella</taxon>
    </lineage>
</organism>
<dbReference type="InterPro" id="IPR036425">
    <property type="entry name" value="MoaB/Mog-like_dom_sf"/>
</dbReference>
<accession>A0A2P7QLF5</accession>
<dbReference type="InterPro" id="IPR056596">
    <property type="entry name" value="FLAD1_M"/>
</dbReference>
<dbReference type="Pfam" id="PF24102">
    <property type="entry name" value="FLAD1_M"/>
    <property type="match status" value="1"/>
</dbReference>
<dbReference type="InterPro" id="IPR001453">
    <property type="entry name" value="MoaB/Mog_dom"/>
</dbReference>
<name>A0A2P7QLF5_9SPHN</name>
<comment type="caution">
    <text evidence="2">The sequence shown here is derived from an EMBL/GenBank/DDBJ whole genome shotgun (WGS) entry which is preliminary data.</text>
</comment>
<evidence type="ECO:0000313" key="2">
    <source>
        <dbReference type="EMBL" id="PSJ38798.1"/>
    </source>
</evidence>
<dbReference type="PANTHER" id="PTHR13939:SF0">
    <property type="entry name" value="NMN AMIDOHYDROLASE-LIKE PROTEIN YFAY"/>
    <property type="match status" value="1"/>
</dbReference>
<gene>
    <name evidence="2" type="ORF">C7I55_15830</name>
</gene>
<dbReference type="CDD" id="cd00885">
    <property type="entry name" value="cinA"/>
    <property type="match status" value="1"/>
</dbReference>
<dbReference type="Proteomes" id="UP000241167">
    <property type="component" value="Unassembled WGS sequence"/>
</dbReference>
<reference evidence="2 3" key="1">
    <citation type="submission" date="2018-03" db="EMBL/GenBank/DDBJ databases">
        <title>The draft genome of Sphingosinicella sp. GL-C-18.</title>
        <authorList>
            <person name="Liu L."/>
            <person name="Li L."/>
            <person name="Liang L."/>
            <person name="Zhang X."/>
            <person name="Wang T."/>
        </authorList>
    </citation>
    <scope>NUCLEOTIDE SEQUENCE [LARGE SCALE GENOMIC DNA]</scope>
    <source>
        <strain evidence="2 3">GL-C-18</strain>
    </source>
</reference>
<proteinExistence type="predicted"/>
<protein>
    <submittedName>
        <fullName evidence="2">Competence/damage-inducible protein A</fullName>
    </submittedName>
</protein>
<dbReference type="Pfam" id="PF00994">
    <property type="entry name" value="MoCF_biosynth"/>
    <property type="match status" value="1"/>
</dbReference>
<evidence type="ECO:0000259" key="1">
    <source>
        <dbReference type="SMART" id="SM00852"/>
    </source>
</evidence>
<dbReference type="PANTHER" id="PTHR13939">
    <property type="entry name" value="NICOTINAMIDE-NUCLEOTIDE AMIDOHYDROLASE PNCC"/>
    <property type="match status" value="1"/>
</dbReference>
<dbReference type="OrthoDB" id="9801454at2"/>
<evidence type="ECO:0000313" key="3">
    <source>
        <dbReference type="Proteomes" id="UP000241167"/>
    </source>
</evidence>
<keyword evidence="3" id="KW-1185">Reference proteome</keyword>